<gene>
    <name evidence="1" type="ORF">HGP29_10970</name>
</gene>
<keyword evidence="2" id="KW-1185">Reference proteome</keyword>
<organism evidence="1 2">
    <name type="scientific">Flammeovirga agarivorans</name>
    <dbReference type="NCBI Taxonomy" id="2726742"/>
    <lineage>
        <taxon>Bacteria</taxon>
        <taxon>Pseudomonadati</taxon>
        <taxon>Bacteroidota</taxon>
        <taxon>Cytophagia</taxon>
        <taxon>Cytophagales</taxon>
        <taxon>Flammeovirgaceae</taxon>
        <taxon>Flammeovirga</taxon>
    </lineage>
</organism>
<evidence type="ECO:0000313" key="1">
    <source>
        <dbReference type="EMBL" id="NLR91732.1"/>
    </source>
</evidence>
<accession>A0A7X8SKC7</accession>
<reference evidence="1 2" key="1">
    <citation type="submission" date="2020-04" db="EMBL/GenBank/DDBJ databases">
        <title>Flammeovirga sp. SR4, a novel species isolated from seawater.</title>
        <authorList>
            <person name="Wang X."/>
        </authorList>
    </citation>
    <scope>NUCLEOTIDE SEQUENCE [LARGE SCALE GENOMIC DNA]</scope>
    <source>
        <strain evidence="1 2">SR4</strain>
    </source>
</reference>
<comment type="caution">
    <text evidence="1">The sequence shown here is derived from an EMBL/GenBank/DDBJ whole genome shotgun (WGS) entry which is preliminary data.</text>
</comment>
<proteinExistence type="predicted"/>
<dbReference type="RefSeq" id="WP_168882447.1">
    <property type="nucleotide sequence ID" value="NZ_JABAIL010000003.1"/>
</dbReference>
<dbReference type="Proteomes" id="UP000585050">
    <property type="component" value="Unassembled WGS sequence"/>
</dbReference>
<name>A0A7X8SKC7_9BACT</name>
<sequence>MKEYLKITGQEGLIYFKELRISDIMITPTSAGQFRFDLDIKTYDGQYPEAEIAEFEKEMGLEINTNISYVWLTIENKPLTKKEVSSIRNFDFEIKNGGDEDSGEGLAFAYFGWGIELYNNKVKIREIENELWLNWTATSDDVNFYDERAKPTQYEFNVRVNLLELTKEEDISTRWKKLTNKGEVYFKVLRDMRNGRLFNNDKRIYAPLGRERTYYDAITAWKEVPRLMSENDFEFKF</sequence>
<protein>
    <submittedName>
        <fullName evidence="1">Uncharacterized protein</fullName>
    </submittedName>
</protein>
<evidence type="ECO:0000313" key="2">
    <source>
        <dbReference type="Proteomes" id="UP000585050"/>
    </source>
</evidence>
<dbReference type="EMBL" id="JABAIL010000003">
    <property type="protein sequence ID" value="NLR91732.1"/>
    <property type="molecule type" value="Genomic_DNA"/>
</dbReference>
<dbReference type="AlphaFoldDB" id="A0A7X8SKC7"/>